<protein>
    <submittedName>
        <fullName evidence="1">Uncharacterized protein</fullName>
    </submittedName>
</protein>
<dbReference type="AlphaFoldDB" id="A0A0E9S8D3"/>
<sequence length="74" mass="8688">MFASFSSPEAVHLESCLKRKIESGSEKKNGERCCPHEDKLLFFKQEAQEPLCHVSDFKNTETARSVQRRRLFWK</sequence>
<reference evidence="1" key="1">
    <citation type="submission" date="2014-11" db="EMBL/GenBank/DDBJ databases">
        <authorList>
            <person name="Amaro Gonzalez C."/>
        </authorList>
    </citation>
    <scope>NUCLEOTIDE SEQUENCE</scope>
</reference>
<evidence type="ECO:0000313" key="1">
    <source>
        <dbReference type="EMBL" id="JAH36763.1"/>
    </source>
</evidence>
<name>A0A0E9S8D3_ANGAN</name>
<accession>A0A0E9S8D3</accession>
<reference evidence="1" key="2">
    <citation type="journal article" date="2015" name="Fish Shellfish Immunol.">
        <title>Early steps in the European eel (Anguilla anguilla)-Vibrio vulnificus interaction in the gills: Role of the RtxA13 toxin.</title>
        <authorList>
            <person name="Callol A."/>
            <person name="Pajuelo D."/>
            <person name="Ebbesson L."/>
            <person name="Teles M."/>
            <person name="MacKenzie S."/>
            <person name="Amaro C."/>
        </authorList>
    </citation>
    <scope>NUCLEOTIDE SEQUENCE</scope>
</reference>
<organism evidence="1">
    <name type="scientific">Anguilla anguilla</name>
    <name type="common">European freshwater eel</name>
    <name type="synonym">Muraena anguilla</name>
    <dbReference type="NCBI Taxonomy" id="7936"/>
    <lineage>
        <taxon>Eukaryota</taxon>
        <taxon>Metazoa</taxon>
        <taxon>Chordata</taxon>
        <taxon>Craniata</taxon>
        <taxon>Vertebrata</taxon>
        <taxon>Euteleostomi</taxon>
        <taxon>Actinopterygii</taxon>
        <taxon>Neopterygii</taxon>
        <taxon>Teleostei</taxon>
        <taxon>Anguilliformes</taxon>
        <taxon>Anguillidae</taxon>
        <taxon>Anguilla</taxon>
    </lineage>
</organism>
<proteinExistence type="predicted"/>
<dbReference type="EMBL" id="GBXM01071814">
    <property type="protein sequence ID" value="JAH36763.1"/>
    <property type="molecule type" value="Transcribed_RNA"/>
</dbReference>